<dbReference type="EMBL" id="MLFU01000045">
    <property type="protein sequence ID" value="KAK1491887.1"/>
    <property type="molecule type" value="Genomic_DNA"/>
</dbReference>
<reference evidence="1 2" key="1">
    <citation type="submission" date="2016-10" db="EMBL/GenBank/DDBJ databases">
        <title>The genome sequence of Colletotrichum fioriniae PJ7.</title>
        <authorList>
            <person name="Baroncelli R."/>
        </authorList>
    </citation>
    <scope>NUCLEOTIDE SEQUENCE [LARGE SCALE GENOMIC DNA]</scope>
    <source>
        <strain evidence="1 2">Tom-12</strain>
    </source>
</reference>
<proteinExistence type="predicted"/>
<accession>A0ABQ9R131</accession>
<organism evidence="1 2">
    <name type="scientific">Colletotrichum tamarilloi</name>
    <dbReference type="NCBI Taxonomy" id="1209934"/>
    <lineage>
        <taxon>Eukaryota</taxon>
        <taxon>Fungi</taxon>
        <taxon>Dikarya</taxon>
        <taxon>Ascomycota</taxon>
        <taxon>Pezizomycotina</taxon>
        <taxon>Sordariomycetes</taxon>
        <taxon>Hypocreomycetidae</taxon>
        <taxon>Glomerellales</taxon>
        <taxon>Glomerellaceae</taxon>
        <taxon>Colletotrichum</taxon>
        <taxon>Colletotrichum acutatum species complex</taxon>
    </lineage>
</organism>
<dbReference type="RefSeq" id="XP_060379171.1">
    <property type="nucleotide sequence ID" value="XM_060526226.1"/>
</dbReference>
<sequence length="68" mass="7214">MTTELQHQKKAVCLLRRAASLTPACCLTTDLSSVAGLASNQSANDEKGERLLCTEGGDKIHTFTGHPS</sequence>
<evidence type="ECO:0000313" key="1">
    <source>
        <dbReference type="EMBL" id="KAK1491887.1"/>
    </source>
</evidence>
<name>A0ABQ9R131_9PEZI</name>
<comment type="caution">
    <text evidence="1">The sequence shown here is derived from an EMBL/GenBank/DDBJ whole genome shotgun (WGS) entry which is preliminary data.</text>
</comment>
<dbReference type="Proteomes" id="UP001227543">
    <property type="component" value="Unassembled WGS sequence"/>
</dbReference>
<evidence type="ECO:0000313" key="2">
    <source>
        <dbReference type="Proteomes" id="UP001227543"/>
    </source>
</evidence>
<gene>
    <name evidence="1" type="ORF">CTAM01_10210</name>
</gene>
<keyword evidence="2" id="KW-1185">Reference proteome</keyword>
<protein>
    <submittedName>
        <fullName evidence="1">Uncharacterized protein</fullName>
    </submittedName>
</protein>
<dbReference type="GeneID" id="85410464"/>